<organism evidence="11 12">
    <name type="scientific">Cotesia congregata</name>
    <name type="common">Parasitoid wasp</name>
    <name type="synonym">Apanteles congregatus</name>
    <dbReference type="NCBI Taxonomy" id="51543"/>
    <lineage>
        <taxon>Eukaryota</taxon>
        <taxon>Metazoa</taxon>
        <taxon>Ecdysozoa</taxon>
        <taxon>Arthropoda</taxon>
        <taxon>Hexapoda</taxon>
        <taxon>Insecta</taxon>
        <taxon>Pterygota</taxon>
        <taxon>Neoptera</taxon>
        <taxon>Endopterygota</taxon>
        <taxon>Hymenoptera</taxon>
        <taxon>Apocrita</taxon>
        <taxon>Ichneumonoidea</taxon>
        <taxon>Braconidae</taxon>
        <taxon>Microgastrinae</taxon>
        <taxon>Cotesia</taxon>
    </lineage>
</organism>
<dbReference type="Pfam" id="PF02949">
    <property type="entry name" value="7tm_6"/>
    <property type="match status" value="1"/>
</dbReference>
<comment type="subcellular location">
    <subcellularLocation>
        <location evidence="1 10">Cell membrane</location>
        <topology evidence="1 10">Multi-pass membrane protein</topology>
    </subcellularLocation>
</comment>
<keyword evidence="6 10" id="KW-1133">Transmembrane helix</keyword>
<keyword evidence="8 10" id="KW-0675">Receptor</keyword>
<name>A0A8J2MXH0_COTCN</name>
<dbReference type="GO" id="GO:0004984">
    <property type="term" value="F:olfactory receptor activity"/>
    <property type="evidence" value="ECO:0007669"/>
    <property type="project" value="InterPro"/>
</dbReference>
<evidence type="ECO:0000256" key="2">
    <source>
        <dbReference type="ARBA" id="ARBA00022475"/>
    </source>
</evidence>
<keyword evidence="5 10" id="KW-0552">Olfaction</keyword>
<evidence type="ECO:0000256" key="6">
    <source>
        <dbReference type="ARBA" id="ARBA00022989"/>
    </source>
</evidence>
<keyword evidence="9 10" id="KW-0807">Transducer</keyword>
<dbReference type="OrthoDB" id="6604226at2759"/>
<proteinExistence type="inferred from homology"/>
<keyword evidence="4 10" id="KW-0812">Transmembrane</keyword>
<evidence type="ECO:0000256" key="5">
    <source>
        <dbReference type="ARBA" id="ARBA00022725"/>
    </source>
</evidence>
<comment type="similarity">
    <text evidence="10">Belongs to the insect chemoreceptor superfamily. Heteromeric odorant receptor channel (TC 1.A.69) family.</text>
</comment>
<protein>
    <recommendedName>
        <fullName evidence="10">Odorant receptor</fullName>
    </recommendedName>
</protein>
<evidence type="ECO:0000256" key="8">
    <source>
        <dbReference type="ARBA" id="ARBA00023170"/>
    </source>
</evidence>
<feature type="transmembrane region" description="Helical" evidence="10">
    <location>
        <begin position="169"/>
        <end position="187"/>
    </location>
</feature>
<reference evidence="11" key="1">
    <citation type="submission" date="2021-04" db="EMBL/GenBank/DDBJ databases">
        <authorList>
            <person name="Chebbi M.A.C M."/>
        </authorList>
    </citation>
    <scope>NUCLEOTIDE SEQUENCE</scope>
</reference>
<evidence type="ECO:0000256" key="10">
    <source>
        <dbReference type="RuleBase" id="RU351113"/>
    </source>
</evidence>
<dbReference type="AlphaFoldDB" id="A0A8J2MXH0"/>
<dbReference type="GO" id="GO:0005549">
    <property type="term" value="F:odorant binding"/>
    <property type="evidence" value="ECO:0007669"/>
    <property type="project" value="InterPro"/>
</dbReference>
<dbReference type="PANTHER" id="PTHR21137:SF35">
    <property type="entry name" value="ODORANT RECEPTOR 19A-RELATED"/>
    <property type="match status" value="1"/>
</dbReference>
<dbReference type="InterPro" id="IPR004117">
    <property type="entry name" value="7tm6_olfct_rcpt"/>
</dbReference>
<evidence type="ECO:0000313" key="11">
    <source>
        <dbReference type="EMBL" id="CAG5101717.1"/>
    </source>
</evidence>
<gene>
    <name evidence="11" type="ORF">HICCMSTLAB_LOCUS10619</name>
</gene>
<dbReference type="PANTHER" id="PTHR21137">
    <property type="entry name" value="ODORANT RECEPTOR"/>
    <property type="match status" value="1"/>
</dbReference>
<sequence>MFIRKLVAQLLLSYRFIGVWTYEKSSPVYLHLFNSSIRIFSASIVTIYFGTILADLIVNYKNLNVLSDDGCFLCGVYVILFKAFKYHRFQNKINRLYDEIHEPIDLFRHSYPGVLITIKKAMLLENLDFYMFSSFAMTLGLSTTFFVPRKKGELPVRALFPFDTKTSPMHEVAFFIQIYSIAFALTNVVTLEFIGLGFIRWTTVQLVILTWNYKNCRTDVWKRDTFDPLPDTIKMINNFGITKLNDQPVIRKFVPLDTNADGSQDCYLWRFQICIKHHQKLTWIVKELNSVFSSSMMTQLATSATMICLAGFQAVLGSNDKSSFMKFTVYLGATFTQLLYWCWFSNQLLSQAISLTTGIWMSGWEHQFPLNVRNLLTISMLRTLKPLQMKAGNFFTLSLETFVSILKSSYSFFALLSSTTQQNLPQIE</sequence>
<keyword evidence="2" id="KW-1003">Cell membrane</keyword>
<evidence type="ECO:0000256" key="9">
    <source>
        <dbReference type="ARBA" id="ARBA00023224"/>
    </source>
</evidence>
<comment type="caution">
    <text evidence="10">Lacks conserved residue(s) required for the propagation of feature annotation.</text>
</comment>
<dbReference type="GO" id="GO:0005886">
    <property type="term" value="C:plasma membrane"/>
    <property type="evidence" value="ECO:0007669"/>
    <property type="project" value="UniProtKB-SubCell"/>
</dbReference>
<keyword evidence="12" id="KW-1185">Reference proteome</keyword>
<evidence type="ECO:0000256" key="4">
    <source>
        <dbReference type="ARBA" id="ARBA00022692"/>
    </source>
</evidence>
<keyword evidence="7 10" id="KW-0472">Membrane</keyword>
<comment type="caution">
    <text evidence="11">The sequence shown here is derived from an EMBL/GenBank/DDBJ whole genome shotgun (WGS) entry which is preliminary data.</text>
</comment>
<feature type="transmembrane region" description="Helical" evidence="10">
    <location>
        <begin position="129"/>
        <end position="148"/>
    </location>
</feature>
<accession>A0A8J2MXH0</accession>
<evidence type="ECO:0000313" key="12">
    <source>
        <dbReference type="Proteomes" id="UP000786811"/>
    </source>
</evidence>
<evidence type="ECO:0000256" key="3">
    <source>
        <dbReference type="ARBA" id="ARBA00022606"/>
    </source>
</evidence>
<dbReference type="EMBL" id="CAJNRD030001123">
    <property type="protein sequence ID" value="CAG5101717.1"/>
    <property type="molecule type" value="Genomic_DNA"/>
</dbReference>
<evidence type="ECO:0000256" key="1">
    <source>
        <dbReference type="ARBA" id="ARBA00004651"/>
    </source>
</evidence>
<keyword evidence="3 10" id="KW-0716">Sensory transduction</keyword>
<feature type="transmembrane region" description="Helical" evidence="10">
    <location>
        <begin position="37"/>
        <end position="58"/>
    </location>
</feature>
<evidence type="ECO:0000256" key="7">
    <source>
        <dbReference type="ARBA" id="ARBA00023136"/>
    </source>
</evidence>
<dbReference type="GO" id="GO:0007165">
    <property type="term" value="P:signal transduction"/>
    <property type="evidence" value="ECO:0007669"/>
    <property type="project" value="UniProtKB-KW"/>
</dbReference>
<dbReference type="Proteomes" id="UP000786811">
    <property type="component" value="Unassembled WGS sequence"/>
</dbReference>